<dbReference type="KEGG" id="oai:OLEAN_C24690"/>
<reference evidence="2 3" key="1">
    <citation type="journal article" date="2013" name="Nat. Commun.">
        <title>Genome sequence and functional genomic analysis of the oil-degrading bacterium Oleispira antarctica.</title>
        <authorList>
            <person name="Kube M."/>
            <person name="Chernikova T.N."/>
            <person name="Al-Ramahi Y."/>
            <person name="Beloqui A."/>
            <person name="Lopez-Cortez N."/>
            <person name="Guazzaroni M.E."/>
            <person name="Heipieper H.J."/>
            <person name="Klages S."/>
            <person name="Kotsyurbenko O.R."/>
            <person name="Langer I."/>
            <person name="Nechitaylo T.Y."/>
            <person name="Lunsdorf H."/>
            <person name="Fernandez M."/>
            <person name="Juarez S."/>
            <person name="Ciordia S."/>
            <person name="Singer A."/>
            <person name="Kagan O."/>
            <person name="Egorova O."/>
            <person name="Petit P.A."/>
            <person name="Stogios P."/>
            <person name="Kim Y."/>
            <person name="Tchigvintsev A."/>
            <person name="Flick R."/>
            <person name="Denaro R."/>
            <person name="Genovese M."/>
            <person name="Albar J.P."/>
            <person name="Reva O.N."/>
            <person name="Martinez-Gomariz M."/>
            <person name="Tran H."/>
            <person name="Ferrer M."/>
            <person name="Savchenko A."/>
            <person name="Yakunin A.F."/>
            <person name="Yakimov M.M."/>
            <person name="Golyshina O.V."/>
            <person name="Reinhardt R."/>
            <person name="Golyshin P.N."/>
        </authorList>
    </citation>
    <scope>NUCLEOTIDE SEQUENCE [LARGE SCALE GENOMIC DNA]</scope>
</reference>
<dbReference type="Gene3D" id="3.90.1200.10">
    <property type="match status" value="1"/>
</dbReference>
<dbReference type="STRING" id="698738.OLEAN_C24690"/>
<gene>
    <name evidence="2" type="ORF">OLEAN_C24690</name>
</gene>
<organism evidence="2 3">
    <name type="scientific">Oleispira antarctica RB-8</name>
    <dbReference type="NCBI Taxonomy" id="698738"/>
    <lineage>
        <taxon>Bacteria</taxon>
        <taxon>Pseudomonadati</taxon>
        <taxon>Pseudomonadota</taxon>
        <taxon>Gammaproteobacteria</taxon>
        <taxon>Oceanospirillales</taxon>
        <taxon>Oceanospirillaceae</taxon>
        <taxon>Oleispira</taxon>
    </lineage>
</organism>
<dbReference type="InterPro" id="IPR002575">
    <property type="entry name" value="Aminoglycoside_PTrfase"/>
</dbReference>
<dbReference type="Proteomes" id="UP000032749">
    <property type="component" value="Chromosome"/>
</dbReference>
<dbReference type="AlphaFoldDB" id="R4YP55"/>
<dbReference type="PANTHER" id="PTHR21310:SF15">
    <property type="entry name" value="AMINOGLYCOSIDE PHOSPHOTRANSFERASE DOMAIN-CONTAINING PROTEIN"/>
    <property type="match status" value="1"/>
</dbReference>
<dbReference type="SUPFAM" id="SSF56112">
    <property type="entry name" value="Protein kinase-like (PK-like)"/>
    <property type="match status" value="1"/>
</dbReference>
<dbReference type="OrthoDB" id="9777460at2"/>
<evidence type="ECO:0000313" key="3">
    <source>
        <dbReference type="Proteomes" id="UP000032749"/>
    </source>
</evidence>
<dbReference type="InterPro" id="IPR011009">
    <property type="entry name" value="Kinase-like_dom_sf"/>
</dbReference>
<evidence type="ECO:0000259" key="1">
    <source>
        <dbReference type="Pfam" id="PF01636"/>
    </source>
</evidence>
<keyword evidence="3" id="KW-1185">Reference proteome</keyword>
<dbReference type="HOGENOM" id="CLU_955925_0_0_6"/>
<sequence length="291" mass="33874">MDITLNYIKNNFANIINIVKPKNQGKLSCVYFADYNDTKIVIKIPMNAGSLSKEIQFYELLKNIELPSPKILSYNYKNIYRIPEYLIMTKLNGAPLHDNCCNDSTKFKIYADIGIYLKMIHSINYFSYSTTFTPYSCDGVINFNSWIEYLNSEIGVILNKVQLSGIFSVYHVEKFRNHFKKLVNIDYNLVLLHGDLGPDHLYFRHDKFEGIIDPGLSFLGPKEYDLAYMAIYTDPHYFHKIASTYGPYSQELVDSLMLLILSQKILRHFENEKVINIEKFINVISTYKLLD</sequence>
<dbReference type="PANTHER" id="PTHR21310">
    <property type="entry name" value="AMINOGLYCOSIDE PHOSPHOTRANSFERASE-RELATED-RELATED"/>
    <property type="match status" value="1"/>
</dbReference>
<dbReference type="Pfam" id="PF01636">
    <property type="entry name" value="APH"/>
    <property type="match status" value="1"/>
</dbReference>
<dbReference type="Gene3D" id="3.30.200.150">
    <property type="match status" value="1"/>
</dbReference>
<feature type="domain" description="Aminoglycoside phosphotransferase" evidence="1">
    <location>
        <begin position="30"/>
        <end position="235"/>
    </location>
</feature>
<evidence type="ECO:0000313" key="2">
    <source>
        <dbReference type="EMBL" id="CCK76645.1"/>
    </source>
</evidence>
<dbReference type="EMBL" id="FO203512">
    <property type="protein sequence ID" value="CCK76645.1"/>
    <property type="molecule type" value="Genomic_DNA"/>
</dbReference>
<dbReference type="InterPro" id="IPR051678">
    <property type="entry name" value="AGP_Transferase"/>
</dbReference>
<name>R4YP55_OLEAN</name>
<protein>
    <recommendedName>
        <fullName evidence="1">Aminoglycoside phosphotransferase domain-containing protein</fullName>
    </recommendedName>
</protein>
<accession>R4YP55</accession>
<proteinExistence type="predicted"/>